<organism evidence="1">
    <name type="scientific">Rhizophagus irregularis (strain DAOM 181602 / DAOM 197198 / MUCL 43194)</name>
    <name type="common">Arbuscular mycorrhizal fungus</name>
    <name type="synonym">Glomus intraradices</name>
    <dbReference type="NCBI Taxonomy" id="747089"/>
    <lineage>
        <taxon>Eukaryota</taxon>
        <taxon>Fungi</taxon>
        <taxon>Fungi incertae sedis</taxon>
        <taxon>Mucoromycota</taxon>
        <taxon>Glomeromycotina</taxon>
        <taxon>Glomeromycetes</taxon>
        <taxon>Glomerales</taxon>
        <taxon>Glomeraceae</taxon>
        <taxon>Rhizophagus</taxon>
    </lineage>
</organism>
<dbReference type="AlphaFoldDB" id="U9TDW9"/>
<dbReference type="VEuPathDB" id="FungiDB:RhiirFUN_011167"/>
<evidence type="ECO:0000313" key="1">
    <source>
        <dbReference type="EMBL" id="ESA04503.1"/>
    </source>
</evidence>
<accession>U9TDW9</accession>
<protein>
    <submittedName>
        <fullName evidence="1">Uncharacterized protein</fullName>
    </submittedName>
</protein>
<proteinExistence type="predicted"/>
<name>U9TDW9_RHIID</name>
<dbReference type="EMBL" id="KI294268">
    <property type="protein sequence ID" value="ESA04503.1"/>
    <property type="molecule type" value="Genomic_DNA"/>
</dbReference>
<sequence length="202" mass="22155">MSSKNYSGQTQEEAYEALCSVEEEIKRTAEFNPDPLPGKFLVEPLSVLTNKPSSSWTKNDVMPVVKLLSGRIVVDGVGENLEGAQLYAGISEKLAEYLCEHPDIHAIMDLVYVVADLSTIKAAIPVHQYPPSGNPATPVVPLMGTTHTWVFQGQEGLKRAQHFIGWLQDRIPGIRSMVFVSPNPAAALRNSGPEEMRRANSK</sequence>
<gene>
    <name evidence="1" type="ORF">GLOINDRAFT_4523</name>
</gene>
<reference evidence="1" key="1">
    <citation type="submission" date="2013-07" db="EMBL/GenBank/DDBJ databases">
        <title>The genome of an arbuscular mycorrhizal fungus provides insights into the evolution of the oldest plant symbiosis.</title>
        <authorList>
            <consortium name="DOE Joint Genome Institute"/>
            <person name="Tisserant E."/>
            <person name="Malbreil M."/>
            <person name="Kuo A."/>
            <person name="Kohler A."/>
            <person name="Symeonidi A."/>
            <person name="Balestrini R."/>
            <person name="Charron P."/>
            <person name="Duensing N."/>
            <person name="Frei-dit-Frey N."/>
            <person name="Gianinazzi-Pearson V."/>
            <person name="Gilbert B."/>
            <person name="Handa Y."/>
            <person name="Hijri M."/>
            <person name="Kaul R."/>
            <person name="Kawaguchi M."/>
            <person name="Krajinski F."/>
            <person name="Lammers P."/>
            <person name="Lapierre D."/>
            <person name="Masclaux F.G."/>
            <person name="Murat C."/>
            <person name="Morin E."/>
            <person name="Ndikumana S."/>
            <person name="Pagni M."/>
            <person name="Petitpierre D."/>
            <person name="Requena N."/>
            <person name="Rosikiewicz P."/>
            <person name="Riley R."/>
            <person name="Saito K."/>
            <person name="San Clemente H."/>
            <person name="Shapiro H."/>
            <person name="van Tuinen D."/>
            <person name="Becard G."/>
            <person name="Bonfante P."/>
            <person name="Paszkowski U."/>
            <person name="Shachar-Hill Y."/>
            <person name="Young J.P."/>
            <person name="Sanders I.R."/>
            <person name="Henrissat B."/>
            <person name="Rensing S.A."/>
            <person name="Grigoriev I.V."/>
            <person name="Corradi N."/>
            <person name="Roux C."/>
            <person name="Martin F."/>
        </authorList>
    </citation>
    <scope>NUCLEOTIDE SEQUENCE</scope>
    <source>
        <strain evidence="1">DAOM 197198</strain>
    </source>
</reference>
<dbReference type="HOGENOM" id="CLU_117303_0_0_1"/>